<proteinExistence type="predicted"/>
<dbReference type="PANTHER" id="PTHR43537:SF50">
    <property type="entry name" value="TRANSCRIPTIONAL REGULATORY PROTEIN"/>
    <property type="match status" value="1"/>
</dbReference>
<keyword evidence="3" id="KW-0804">Transcription</keyword>
<protein>
    <submittedName>
        <fullName evidence="5">DNA-binding GntR family transcriptional regulator</fullName>
    </submittedName>
</protein>
<comment type="caution">
    <text evidence="5">The sequence shown here is derived from an EMBL/GenBank/DDBJ whole genome shotgun (WGS) entry which is preliminary data.</text>
</comment>
<evidence type="ECO:0000313" key="6">
    <source>
        <dbReference type="Proteomes" id="UP001237448"/>
    </source>
</evidence>
<organism evidence="5 6">
    <name type="scientific">Labrys monachus</name>
    <dbReference type="NCBI Taxonomy" id="217067"/>
    <lineage>
        <taxon>Bacteria</taxon>
        <taxon>Pseudomonadati</taxon>
        <taxon>Pseudomonadota</taxon>
        <taxon>Alphaproteobacteria</taxon>
        <taxon>Hyphomicrobiales</taxon>
        <taxon>Xanthobacteraceae</taxon>
        <taxon>Labrys</taxon>
    </lineage>
</organism>
<evidence type="ECO:0000313" key="5">
    <source>
        <dbReference type="EMBL" id="MDQ0395675.1"/>
    </source>
</evidence>
<feature type="domain" description="HTH gntR-type" evidence="4">
    <location>
        <begin position="13"/>
        <end position="80"/>
    </location>
</feature>
<accession>A0ABU0FM50</accession>
<dbReference type="Proteomes" id="UP001237448">
    <property type="component" value="Unassembled WGS sequence"/>
</dbReference>
<keyword evidence="6" id="KW-1185">Reference proteome</keyword>
<dbReference type="PROSITE" id="PS50949">
    <property type="entry name" value="HTH_GNTR"/>
    <property type="match status" value="1"/>
</dbReference>
<dbReference type="Gene3D" id="1.10.10.10">
    <property type="entry name" value="Winged helix-like DNA-binding domain superfamily/Winged helix DNA-binding domain"/>
    <property type="match status" value="1"/>
</dbReference>
<dbReference type="Pfam" id="PF00392">
    <property type="entry name" value="GntR"/>
    <property type="match status" value="1"/>
</dbReference>
<dbReference type="SMART" id="SM00345">
    <property type="entry name" value="HTH_GNTR"/>
    <property type="match status" value="1"/>
</dbReference>
<sequence length="235" mass="26230">MTLAEFPSTISRRYLHDEVVARLRDLILSGELEPRSRVNEAALCKRFDISRTPLREAIKLLAAEGLLELLPNRGARVTALSTREVEDVLEVVAALEGAAGELACSHITDTEIAALERMQETMVEAWRAQDAPRYFAFNRQIHEAIMLASRNTALQGVYAMMAGRIQRARYSANKTPEQWVHAIQDHGEMLKFLRARDGLALGALMRRHIRSKLPVITAAFGKAAQERNQGIMVSG</sequence>
<dbReference type="SUPFAM" id="SSF46785">
    <property type="entry name" value="Winged helix' DNA-binding domain"/>
    <property type="match status" value="1"/>
</dbReference>
<evidence type="ECO:0000256" key="3">
    <source>
        <dbReference type="ARBA" id="ARBA00023163"/>
    </source>
</evidence>
<evidence type="ECO:0000256" key="2">
    <source>
        <dbReference type="ARBA" id="ARBA00023125"/>
    </source>
</evidence>
<dbReference type="InterPro" id="IPR000524">
    <property type="entry name" value="Tscrpt_reg_HTH_GntR"/>
</dbReference>
<name>A0ABU0FM50_9HYPH</name>
<evidence type="ECO:0000259" key="4">
    <source>
        <dbReference type="PROSITE" id="PS50949"/>
    </source>
</evidence>
<reference evidence="5 6" key="1">
    <citation type="submission" date="2023-07" db="EMBL/GenBank/DDBJ databases">
        <title>Genomic Encyclopedia of Type Strains, Phase IV (KMG-IV): sequencing the most valuable type-strain genomes for metagenomic binning, comparative biology and taxonomic classification.</title>
        <authorList>
            <person name="Goeker M."/>
        </authorList>
    </citation>
    <scope>NUCLEOTIDE SEQUENCE [LARGE SCALE GENOMIC DNA]</scope>
    <source>
        <strain evidence="5 6">DSM 5896</strain>
    </source>
</reference>
<dbReference type="SUPFAM" id="SSF48008">
    <property type="entry name" value="GntR ligand-binding domain-like"/>
    <property type="match status" value="1"/>
</dbReference>
<dbReference type="EMBL" id="JAUSVK010000001">
    <property type="protein sequence ID" value="MDQ0395675.1"/>
    <property type="molecule type" value="Genomic_DNA"/>
</dbReference>
<dbReference type="Pfam" id="PF07729">
    <property type="entry name" value="FCD"/>
    <property type="match status" value="1"/>
</dbReference>
<keyword evidence="2 5" id="KW-0238">DNA-binding</keyword>
<dbReference type="GO" id="GO:0003677">
    <property type="term" value="F:DNA binding"/>
    <property type="evidence" value="ECO:0007669"/>
    <property type="project" value="UniProtKB-KW"/>
</dbReference>
<dbReference type="InterPro" id="IPR036390">
    <property type="entry name" value="WH_DNA-bd_sf"/>
</dbReference>
<gene>
    <name evidence="5" type="ORF">J3R73_005467</name>
</gene>
<dbReference type="SMART" id="SM00895">
    <property type="entry name" value="FCD"/>
    <property type="match status" value="1"/>
</dbReference>
<dbReference type="PANTHER" id="PTHR43537">
    <property type="entry name" value="TRANSCRIPTIONAL REGULATOR, GNTR FAMILY"/>
    <property type="match status" value="1"/>
</dbReference>
<keyword evidence="1" id="KW-0805">Transcription regulation</keyword>
<dbReference type="InterPro" id="IPR036388">
    <property type="entry name" value="WH-like_DNA-bd_sf"/>
</dbReference>
<dbReference type="Gene3D" id="1.20.120.530">
    <property type="entry name" value="GntR ligand-binding domain-like"/>
    <property type="match status" value="1"/>
</dbReference>
<dbReference type="PRINTS" id="PR00035">
    <property type="entry name" value="HTHGNTR"/>
</dbReference>
<dbReference type="InterPro" id="IPR011711">
    <property type="entry name" value="GntR_C"/>
</dbReference>
<evidence type="ECO:0000256" key="1">
    <source>
        <dbReference type="ARBA" id="ARBA00023015"/>
    </source>
</evidence>
<dbReference type="InterPro" id="IPR008920">
    <property type="entry name" value="TF_FadR/GntR_C"/>
</dbReference>
<dbReference type="RefSeq" id="WP_307434735.1">
    <property type="nucleotide sequence ID" value="NZ_JAUSVK010000001.1"/>
</dbReference>